<name>A0A5B8J0Y8_9ACTN</name>
<dbReference type="Proteomes" id="UP000320580">
    <property type="component" value="Chromosome"/>
</dbReference>
<evidence type="ECO:0000313" key="3">
    <source>
        <dbReference type="Proteomes" id="UP000320580"/>
    </source>
</evidence>
<protein>
    <submittedName>
        <fullName evidence="2">Uncharacterized protein</fullName>
    </submittedName>
</protein>
<evidence type="ECO:0000256" key="1">
    <source>
        <dbReference type="SAM" id="MobiDB-lite"/>
    </source>
</evidence>
<proteinExistence type="predicted"/>
<keyword evidence="3" id="KW-1185">Reference proteome</keyword>
<gene>
    <name evidence="2" type="ORF">FQU76_01270</name>
</gene>
<sequence length="104" mass="11060">MVPALRPRPPCGQSAPRGRGQLRSGCSPRARGWSPDAAPGRVRLVDAPLGEAVGRLVAEIRVLRPDIVITYDALGQMTRFPVKFLCSDFLAPQRALGRGAAATA</sequence>
<dbReference type="EMBL" id="CP042266">
    <property type="protein sequence ID" value="QDY75355.1"/>
    <property type="molecule type" value="Genomic_DNA"/>
</dbReference>
<dbReference type="AlphaFoldDB" id="A0A5B8J0Y8"/>
<dbReference type="OrthoDB" id="158614at2"/>
<dbReference type="InterPro" id="IPR024078">
    <property type="entry name" value="LmbE-like_dom_sf"/>
</dbReference>
<dbReference type="Gene3D" id="3.40.50.10320">
    <property type="entry name" value="LmbE-like"/>
    <property type="match status" value="1"/>
</dbReference>
<evidence type="ECO:0000313" key="2">
    <source>
        <dbReference type="EMBL" id="QDY75355.1"/>
    </source>
</evidence>
<reference evidence="2 3" key="1">
    <citation type="submission" date="2019-07" db="EMBL/GenBank/DDBJ databases">
        <authorList>
            <person name="Zhu P."/>
        </authorList>
    </citation>
    <scope>NUCLEOTIDE SEQUENCE [LARGE SCALE GENOMIC DNA]</scope>
    <source>
        <strain evidence="2 3">SSL-25</strain>
    </source>
</reference>
<organism evidence="2 3">
    <name type="scientific">Streptomyces qinzhouensis</name>
    <dbReference type="NCBI Taxonomy" id="2599401"/>
    <lineage>
        <taxon>Bacteria</taxon>
        <taxon>Bacillati</taxon>
        <taxon>Actinomycetota</taxon>
        <taxon>Actinomycetes</taxon>
        <taxon>Kitasatosporales</taxon>
        <taxon>Streptomycetaceae</taxon>
        <taxon>Streptomyces</taxon>
    </lineage>
</organism>
<feature type="compositionally biased region" description="Pro residues" evidence="1">
    <location>
        <begin position="1"/>
        <end position="10"/>
    </location>
</feature>
<feature type="region of interest" description="Disordered" evidence="1">
    <location>
        <begin position="1"/>
        <end position="37"/>
    </location>
</feature>
<accession>A0A5B8J0Y8</accession>
<dbReference type="KEGG" id="sqz:FQU76_01270"/>